<feature type="compositionally biased region" description="Polar residues" evidence="1">
    <location>
        <begin position="89"/>
        <end position="105"/>
    </location>
</feature>
<gene>
    <name evidence="2" type="ORF">BX592_14916</name>
</gene>
<organism evidence="2 3">
    <name type="scientific">Paraburkholderia rhizosphaerae</name>
    <dbReference type="NCBI Taxonomy" id="480658"/>
    <lineage>
        <taxon>Bacteria</taxon>
        <taxon>Pseudomonadati</taxon>
        <taxon>Pseudomonadota</taxon>
        <taxon>Betaproteobacteria</taxon>
        <taxon>Burkholderiales</taxon>
        <taxon>Burkholderiaceae</taxon>
        <taxon>Paraburkholderia</taxon>
    </lineage>
</organism>
<dbReference type="Proteomes" id="UP000295509">
    <property type="component" value="Unassembled WGS sequence"/>
</dbReference>
<comment type="caution">
    <text evidence="2">The sequence shown here is derived from an EMBL/GenBank/DDBJ whole genome shotgun (WGS) entry which is preliminary data.</text>
</comment>
<proteinExistence type="predicted"/>
<feature type="region of interest" description="Disordered" evidence="1">
    <location>
        <begin position="73"/>
        <end position="121"/>
    </location>
</feature>
<name>A0A4R8L380_9BURK</name>
<keyword evidence="3" id="KW-1185">Reference proteome</keyword>
<protein>
    <submittedName>
        <fullName evidence="2">Uncharacterized protein</fullName>
    </submittedName>
</protein>
<evidence type="ECO:0000313" key="2">
    <source>
        <dbReference type="EMBL" id="TDY36992.1"/>
    </source>
</evidence>
<reference evidence="2 3" key="1">
    <citation type="submission" date="2019-03" db="EMBL/GenBank/DDBJ databases">
        <title>Genomic Encyclopedia of Type Strains, Phase III (KMG-III): the genomes of soil and plant-associated and newly described type strains.</title>
        <authorList>
            <person name="Whitman W."/>
        </authorList>
    </citation>
    <scope>NUCLEOTIDE SEQUENCE [LARGE SCALE GENOMIC DNA]</scope>
    <source>
        <strain evidence="2 3">LMG 29544</strain>
    </source>
</reference>
<feature type="compositionally biased region" description="Basic residues" evidence="1">
    <location>
        <begin position="111"/>
        <end position="121"/>
    </location>
</feature>
<sequence length="121" mass="13452">MATLIDQDIAHIGRVMRPSMQGDFGGAILPATYWRKRLNELLARDHLTRPQLCAIDGLLTQLEQLDASHLQPLPMVNPANKPADKPTTKPVTQPANSAGNTASNTRPAISRVRRERPRRTR</sequence>
<dbReference type="EMBL" id="SORE01000049">
    <property type="protein sequence ID" value="TDY36992.1"/>
    <property type="molecule type" value="Genomic_DNA"/>
</dbReference>
<evidence type="ECO:0000256" key="1">
    <source>
        <dbReference type="SAM" id="MobiDB-lite"/>
    </source>
</evidence>
<accession>A0A4R8L380</accession>
<evidence type="ECO:0000313" key="3">
    <source>
        <dbReference type="Proteomes" id="UP000295509"/>
    </source>
</evidence>
<dbReference type="AlphaFoldDB" id="A0A4R8L380"/>